<dbReference type="GO" id="GO:0009247">
    <property type="term" value="P:glycolipid biosynthetic process"/>
    <property type="evidence" value="ECO:0007669"/>
    <property type="project" value="InterPro"/>
</dbReference>
<dbReference type="PANTHER" id="PTHR43025">
    <property type="entry name" value="MONOGALACTOSYLDIACYLGLYCEROL SYNTHASE"/>
    <property type="match status" value="1"/>
</dbReference>
<evidence type="ECO:0000259" key="6">
    <source>
        <dbReference type="Pfam" id="PF06925"/>
    </source>
</evidence>
<dbReference type="AlphaFoldDB" id="A0A1F6LHB7"/>
<comment type="caution">
    <text evidence="7">The sequence shown here is derived from an EMBL/GenBank/DDBJ whole genome shotgun (WGS) entry which is preliminary data.</text>
</comment>
<evidence type="ECO:0000313" key="8">
    <source>
        <dbReference type="Proteomes" id="UP000177067"/>
    </source>
</evidence>
<name>A0A1F6LHB7_9BACT</name>
<evidence type="ECO:0000256" key="4">
    <source>
        <dbReference type="ARBA" id="ARBA00022679"/>
    </source>
</evidence>
<dbReference type="Gene3D" id="3.40.50.2000">
    <property type="entry name" value="Glycogen Phosphorylase B"/>
    <property type="match status" value="1"/>
</dbReference>
<protein>
    <recommendedName>
        <fullName evidence="9">Diacylglycerol glucosyltransferase N-terminal domain-containing protein</fullName>
    </recommendedName>
</protein>
<evidence type="ECO:0008006" key="9">
    <source>
        <dbReference type="Google" id="ProtNLM"/>
    </source>
</evidence>
<comment type="similarity">
    <text evidence="2">Belongs to the glycosyltransferase 28 family.</text>
</comment>
<dbReference type="InterPro" id="IPR009695">
    <property type="entry name" value="Diacylglyc_glucosyltr_N"/>
</dbReference>
<keyword evidence="4" id="KW-0808">Transferase</keyword>
<gene>
    <name evidence="7" type="ORF">A2725_03290</name>
</gene>
<evidence type="ECO:0000256" key="3">
    <source>
        <dbReference type="ARBA" id="ARBA00022676"/>
    </source>
</evidence>
<evidence type="ECO:0000256" key="2">
    <source>
        <dbReference type="ARBA" id="ARBA00006962"/>
    </source>
</evidence>
<evidence type="ECO:0000256" key="1">
    <source>
        <dbReference type="ARBA" id="ARBA00004370"/>
    </source>
</evidence>
<dbReference type="Pfam" id="PF06925">
    <property type="entry name" value="MGDG_synth"/>
    <property type="match status" value="1"/>
</dbReference>
<dbReference type="GO" id="GO:0016758">
    <property type="term" value="F:hexosyltransferase activity"/>
    <property type="evidence" value="ECO:0007669"/>
    <property type="project" value="InterPro"/>
</dbReference>
<evidence type="ECO:0000313" key="7">
    <source>
        <dbReference type="EMBL" id="OGH58694.1"/>
    </source>
</evidence>
<dbReference type="GO" id="GO:0016020">
    <property type="term" value="C:membrane"/>
    <property type="evidence" value="ECO:0007669"/>
    <property type="project" value="UniProtKB-SubCell"/>
</dbReference>
<keyword evidence="3" id="KW-0328">Glycosyltransferase</keyword>
<dbReference type="PANTHER" id="PTHR43025:SF3">
    <property type="entry name" value="MONOGALACTOSYLDIACYLGLYCEROL SYNTHASE 1, CHLOROPLASTIC"/>
    <property type="match status" value="1"/>
</dbReference>
<reference evidence="7 8" key="1">
    <citation type="journal article" date="2016" name="Nat. Commun.">
        <title>Thousands of microbial genomes shed light on interconnected biogeochemical processes in an aquifer system.</title>
        <authorList>
            <person name="Anantharaman K."/>
            <person name="Brown C.T."/>
            <person name="Hug L.A."/>
            <person name="Sharon I."/>
            <person name="Castelle C.J."/>
            <person name="Probst A.J."/>
            <person name="Thomas B.C."/>
            <person name="Singh A."/>
            <person name="Wilkins M.J."/>
            <person name="Karaoz U."/>
            <person name="Brodie E.L."/>
            <person name="Williams K.H."/>
            <person name="Hubbard S.S."/>
            <person name="Banfield J.F."/>
        </authorList>
    </citation>
    <scope>NUCLEOTIDE SEQUENCE [LARGE SCALE GENOMIC DNA]</scope>
</reference>
<dbReference type="InterPro" id="IPR007235">
    <property type="entry name" value="Glyco_trans_28_C"/>
</dbReference>
<accession>A0A1F6LHB7</accession>
<proteinExistence type="inferred from homology"/>
<feature type="domain" description="Glycosyl transferase family 28 C-terminal" evidence="5">
    <location>
        <begin position="212"/>
        <end position="329"/>
    </location>
</feature>
<dbReference type="InterPro" id="IPR050519">
    <property type="entry name" value="Glycosyltransf_28_UgtP"/>
</dbReference>
<dbReference type="EMBL" id="MFPS01000009">
    <property type="protein sequence ID" value="OGH58694.1"/>
    <property type="molecule type" value="Genomic_DNA"/>
</dbReference>
<dbReference type="SUPFAM" id="SSF53756">
    <property type="entry name" value="UDP-Glycosyltransferase/glycogen phosphorylase"/>
    <property type="match status" value="1"/>
</dbReference>
<comment type="subcellular location">
    <subcellularLocation>
        <location evidence="1">Membrane</location>
    </subcellularLocation>
</comment>
<dbReference type="Pfam" id="PF04101">
    <property type="entry name" value="Glyco_tran_28_C"/>
    <property type="match status" value="1"/>
</dbReference>
<feature type="domain" description="Diacylglycerol glucosyltransferase N-terminal" evidence="6">
    <location>
        <begin position="17"/>
        <end position="185"/>
    </location>
</feature>
<dbReference type="Proteomes" id="UP000177067">
    <property type="component" value="Unassembled WGS sequence"/>
</dbReference>
<sequence length="368" mass="41909">MEKSKILLISVSTGSGHVKAAEALKKTANILYPKLDIEHINMMDYVSLAMKKTITEFYDIMAKKIPDLWGYFYKKTNSAKLAPHTNKIASLFNQLNSATFFKFVLDYKPTHILCTHFIPLYALLALQNKNELNTKISILMTDYFSHDLQIIKNVNHYFVPSKKTKYHLIESGIKNENITISGIPIDPIFYTKKNIRGLYKKYKSDKNKINLLILSGGQGLVDTSHIIQILSKLNTQYRVFAIAGKNANLQTILEKIEPPNNVELHTIGWTDNMDEYMRIADYIITKPGGLTTTECITLGKPIIAISPIPGQEECNTEYLLEKNYGVVVRTPSDLLYYLENTNEWTPKIKKITSLPSTNEIILKKLLNL</sequence>
<organism evidence="7 8">
    <name type="scientific">Candidatus Magasanikbacteria bacterium RIFCSPHIGHO2_01_FULL_33_34</name>
    <dbReference type="NCBI Taxonomy" id="1798671"/>
    <lineage>
        <taxon>Bacteria</taxon>
        <taxon>Candidatus Magasanikiibacteriota</taxon>
    </lineage>
</organism>
<evidence type="ECO:0000259" key="5">
    <source>
        <dbReference type="Pfam" id="PF04101"/>
    </source>
</evidence>